<dbReference type="InterPro" id="IPR010427">
    <property type="entry name" value="DUF1023"/>
</dbReference>
<proteinExistence type="predicted"/>
<feature type="region of interest" description="Disordered" evidence="1">
    <location>
        <begin position="379"/>
        <end position="400"/>
    </location>
</feature>
<dbReference type="GO" id="GO:0016787">
    <property type="term" value="F:hydrolase activity"/>
    <property type="evidence" value="ECO:0007669"/>
    <property type="project" value="UniProtKB-KW"/>
</dbReference>
<dbReference type="Proteomes" id="UP001501637">
    <property type="component" value="Unassembled WGS sequence"/>
</dbReference>
<keyword evidence="3" id="KW-0378">Hydrolase</keyword>
<gene>
    <name evidence="3" type="ORF">GCM10010449_28240</name>
</gene>
<reference evidence="4" key="1">
    <citation type="journal article" date="2019" name="Int. J. Syst. Evol. Microbiol.">
        <title>The Global Catalogue of Microorganisms (GCM) 10K type strain sequencing project: providing services to taxonomists for standard genome sequencing and annotation.</title>
        <authorList>
            <consortium name="The Broad Institute Genomics Platform"/>
            <consortium name="The Broad Institute Genome Sequencing Center for Infectious Disease"/>
            <person name="Wu L."/>
            <person name="Ma J."/>
        </authorList>
    </citation>
    <scope>NUCLEOTIDE SEQUENCE [LARGE SCALE GENOMIC DNA]</scope>
    <source>
        <strain evidence="4">JCM 9092</strain>
    </source>
</reference>
<sequence length="400" mass="41813">MGLRSWKARRGWKNRSKRTLIAAALTTTIVAGTTGWAVGNEQQPMTGPPPGTQAWRADHTWGVRLPDPATAAPARVAAFFGSLSEAQQHKLVTRHPSVVGNLDGAPAALRFEANSLSLKTERAREQARETDPGLTLQDHERARSLVARYEELLSPGRQILAFDPRGRGQVAEVYGDLASAEHVSVVVPGSDMDLSTFDRSKDEYGTPAGMARSLLAAAGPGTAVVAWVGYTTPVGLGPDAATGRLAEAGAPRLARFVHGLAASGAPRPAVFCHSYGSVVCGLAAPRLTASDLVVLGSPGMRADSVADLHTSARVWAAKDESDWIGDVPNVELFGLGHGEDPADPGFGARRVPAERAEGHTGYFAPGTDSLQAFAAIAEATATSTPDNGAGTDARPIGERP</sequence>
<accession>A0ABP6MDM8</accession>
<dbReference type="RefSeq" id="WP_344521130.1">
    <property type="nucleotide sequence ID" value="NZ_BAAAUG010000041.1"/>
</dbReference>
<keyword evidence="4" id="KW-1185">Reference proteome</keyword>
<comment type="caution">
    <text evidence="3">The sequence shown here is derived from an EMBL/GenBank/DDBJ whole genome shotgun (WGS) entry which is preliminary data.</text>
</comment>
<protein>
    <submittedName>
        <fullName evidence="3">Alpha/beta hydrolase family protein</fullName>
    </submittedName>
</protein>
<evidence type="ECO:0000313" key="3">
    <source>
        <dbReference type="EMBL" id="GAA3103507.1"/>
    </source>
</evidence>
<name>A0ABP6MDM8_9ACTN</name>
<evidence type="ECO:0000313" key="4">
    <source>
        <dbReference type="Proteomes" id="UP001501637"/>
    </source>
</evidence>
<dbReference type="EMBL" id="BAAAUG010000041">
    <property type="protein sequence ID" value="GAA3103507.1"/>
    <property type="molecule type" value="Genomic_DNA"/>
</dbReference>
<organism evidence="3 4">
    <name type="scientific">Streptomyces rectiviolaceus</name>
    <dbReference type="NCBI Taxonomy" id="332591"/>
    <lineage>
        <taxon>Bacteria</taxon>
        <taxon>Bacillati</taxon>
        <taxon>Actinomycetota</taxon>
        <taxon>Actinomycetes</taxon>
        <taxon>Kitasatosporales</taxon>
        <taxon>Streptomycetaceae</taxon>
        <taxon>Streptomyces</taxon>
    </lineage>
</organism>
<feature type="domain" description="DUF1023" evidence="2">
    <location>
        <begin position="163"/>
        <end position="331"/>
    </location>
</feature>
<dbReference type="Pfam" id="PF06259">
    <property type="entry name" value="Abhydrolase_8"/>
    <property type="match status" value="1"/>
</dbReference>
<evidence type="ECO:0000256" key="1">
    <source>
        <dbReference type="SAM" id="MobiDB-lite"/>
    </source>
</evidence>
<evidence type="ECO:0000259" key="2">
    <source>
        <dbReference type="Pfam" id="PF06259"/>
    </source>
</evidence>